<evidence type="ECO:0000313" key="2">
    <source>
        <dbReference type="EMBL" id="RBO99834.1"/>
    </source>
</evidence>
<organism evidence="2 3">
    <name type="scientific">Paraliobacillus ryukyuensis</name>
    <dbReference type="NCBI Taxonomy" id="200904"/>
    <lineage>
        <taxon>Bacteria</taxon>
        <taxon>Bacillati</taxon>
        <taxon>Bacillota</taxon>
        <taxon>Bacilli</taxon>
        <taxon>Bacillales</taxon>
        <taxon>Bacillaceae</taxon>
        <taxon>Paraliobacillus</taxon>
    </lineage>
</organism>
<sequence length="44" mass="5140">MDNTHDFVEKIHDKQRKGEKNKKNQGYSRPSNKLPSKKHSDSNS</sequence>
<evidence type="ECO:0000256" key="1">
    <source>
        <dbReference type="SAM" id="MobiDB-lite"/>
    </source>
</evidence>
<feature type="compositionally biased region" description="Basic and acidic residues" evidence="1">
    <location>
        <begin position="1"/>
        <end position="22"/>
    </location>
</feature>
<dbReference type="Proteomes" id="UP000252254">
    <property type="component" value="Unassembled WGS sequence"/>
</dbReference>
<comment type="caution">
    <text evidence="2">The sequence shown here is derived from an EMBL/GenBank/DDBJ whole genome shotgun (WGS) entry which is preliminary data.</text>
</comment>
<accession>A0A366EEE0</accession>
<dbReference type="OrthoDB" id="2631586at2"/>
<dbReference type="RefSeq" id="WP_113867985.1">
    <property type="nucleotide sequence ID" value="NZ_BAABQN010000004.1"/>
</dbReference>
<evidence type="ECO:0000313" key="3">
    <source>
        <dbReference type="Proteomes" id="UP000252254"/>
    </source>
</evidence>
<dbReference type="EMBL" id="QNRI01000003">
    <property type="protein sequence ID" value="RBO99834.1"/>
    <property type="molecule type" value="Genomic_DNA"/>
</dbReference>
<protein>
    <submittedName>
        <fullName evidence="2">Uncharacterized protein DUF4023</fullName>
    </submittedName>
</protein>
<gene>
    <name evidence="2" type="ORF">DES48_103161</name>
</gene>
<keyword evidence="3" id="KW-1185">Reference proteome</keyword>
<dbReference type="Pfam" id="PF13215">
    <property type="entry name" value="DUF4023"/>
    <property type="match status" value="1"/>
</dbReference>
<reference evidence="2 3" key="1">
    <citation type="submission" date="2018-06" db="EMBL/GenBank/DDBJ databases">
        <title>Genomic Encyclopedia of Type Strains, Phase IV (KMG-IV): sequencing the most valuable type-strain genomes for metagenomic binning, comparative biology and taxonomic classification.</title>
        <authorList>
            <person name="Goeker M."/>
        </authorList>
    </citation>
    <scope>NUCLEOTIDE SEQUENCE [LARGE SCALE GENOMIC DNA]</scope>
    <source>
        <strain evidence="2 3">DSM 15140</strain>
    </source>
</reference>
<feature type="region of interest" description="Disordered" evidence="1">
    <location>
        <begin position="1"/>
        <end position="44"/>
    </location>
</feature>
<dbReference type="InterPro" id="IPR025097">
    <property type="entry name" value="DUF4023"/>
</dbReference>
<dbReference type="AlphaFoldDB" id="A0A366EEE0"/>
<proteinExistence type="predicted"/>
<feature type="compositionally biased region" description="Polar residues" evidence="1">
    <location>
        <begin position="24"/>
        <end position="34"/>
    </location>
</feature>
<name>A0A366EEE0_9BACI</name>